<protein>
    <submittedName>
        <fullName evidence="1">Uncharacterized protein</fullName>
    </submittedName>
</protein>
<dbReference type="EMBL" id="JAQIOY010000001">
    <property type="protein sequence ID" value="MDA7423816.1"/>
    <property type="molecule type" value="Genomic_DNA"/>
</dbReference>
<keyword evidence="2" id="KW-1185">Reference proteome</keyword>
<reference evidence="1 2" key="1">
    <citation type="submission" date="2023-01" db="EMBL/GenBank/DDBJ databases">
        <title>Thalassococcus onchidii sp. nov., isolated from a marine invertebrate from the South China Sea.</title>
        <authorList>
            <person name="Xu S."/>
            <person name="Liu Z."/>
            <person name="Xu Y."/>
        </authorList>
    </citation>
    <scope>NUCLEOTIDE SEQUENCE [LARGE SCALE GENOMIC DNA]</scope>
    <source>
        <strain evidence="1 2">KCTC 32084</strain>
    </source>
</reference>
<name>A0ABT4XPE0_9RHOB</name>
<dbReference type="Proteomes" id="UP001210720">
    <property type="component" value="Unassembled WGS sequence"/>
</dbReference>
<accession>A0ABT4XPE0</accession>
<sequence>MDMPSEITIMVSLADLRHAFERSSWGTKKARPSRFSRIETASFKQNPRGLVLTAPNGEHLVDIVHGALSEEVLFSSASLSPVSNWLQRYDGPEDVTYINFSADEIVFQMGMSRMRLERIFPPISLVPKREATDARMVRQNSETVLDSNVEAAEPLKNEADLKRSMVELPASKRPLDKYEINRIAANLWELDRGQQLLKESSSEWWVKAFMTTGLLLMFAEFVVEAHDAPEIGVPIMAIAAGVFFYLRDRALKKKRSEKISDYCAEIKALDEQTPQTLHPEDVIQKYIRNSFFW</sequence>
<dbReference type="RefSeq" id="WP_271431150.1">
    <property type="nucleotide sequence ID" value="NZ_JAQIOY010000001.1"/>
</dbReference>
<comment type="caution">
    <text evidence="1">The sequence shown here is derived from an EMBL/GenBank/DDBJ whole genome shotgun (WGS) entry which is preliminary data.</text>
</comment>
<gene>
    <name evidence="1" type="ORF">PFY00_03685</name>
</gene>
<proteinExistence type="predicted"/>
<evidence type="ECO:0000313" key="1">
    <source>
        <dbReference type="EMBL" id="MDA7423816.1"/>
    </source>
</evidence>
<evidence type="ECO:0000313" key="2">
    <source>
        <dbReference type="Proteomes" id="UP001210720"/>
    </source>
</evidence>
<organism evidence="1 2">
    <name type="scientific">Thalassococcus lentus</name>
    <dbReference type="NCBI Taxonomy" id="1210524"/>
    <lineage>
        <taxon>Bacteria</taxon>
        <taxon>Pseudomonadati</taxon>
        <taxon>Pseudomonadota</taxon>
        <taxon>Alphaproteobacteria</taxon>
        <taxon>Rhodobacterales</taxon>
        <taxon>Roseobacteraceae</taxon>
        <taxon>Thalassococcus</taxon>
    </lineage>
</organism>